<protein>
    <submittedName>
        <fullName evidence="1">WGR domain-containing protein</fullName>
    </submittedName>
</protein>
<dbReference type="Proteomes" id="UP000535305">
    <property type="component" value="Unassembled WGS sequence"/>
</dbReference>
<dbReference type="RefSeq" id="WP_004276231.1">
    <property type="nucleotide sequence ID" value="NZ_JAPMOZ010000008.1"/>
</dbReference>
<dbReference type="SUPFAM" id="SSF142921">
    <property type="entry name" value="WGR domain-like"/>
    <property type="match status" value="1"/>
</dbReference>
<gene>
    <name evidence="1" type="ORF">CT510_07805</name>
</gene>
<dbReference type="AlphaFoldDB" id="A0A6L2DLI6"/>
<comment type="caution">
    <text evidence="1">The sequence shown here is derived from an EMBL/GenBank/DDBJ whole genome shotgun (WGS) entry which is preliminary data.</text>
</comment>
<dbReference type="InterPro" id="IPR036930">
    <property type="entry name" value="WGR_dom_sf"/>
</dbReference>
<accession>A0A6L2DLI6</accession>
<evidence type="ECO:0000313" key="2">
    <source>
        <dbReference type="Proteomes" id="UP000535305"/>
    </source>
</evidence>
<organism evidence="1 2">
    <name type="scientific">Campylobacter upsaliensis</name>
    <dbReference type="NCBI Taxonomy" id="28080"/>
    <lineage>
        <taxon>Bacteria</taxon>
        <taxon>Pseudomonadati</taxon>
        <taxon>Campylobacterota</taxon>
        <taxon>Epsilonproteobacteria</taxon>
        <taxon>Campylobacterales</taxon>
        <taxon>Campylobacteraceae</taxon>
        <taxon>Campylobacter</taxon>
    </lineage>
</organism>
<dbReference type="PROSITE" id="PS51977">
    <property type="entry name" value="WGR"/>
    <property type="match status" value="1"/>
</dbReference>
<dbReference type="EMBL" id="AABVLA010000036">
    <property type="protein sequence ID" value="EAJ1622533.1"/>
    <property type="molecule type" value="Genomic_DNA"/>
</dbReference>
<evidence type="ECO:0000313" key="1">
    <source>
        <dbReference type="EMBL" id="EAJ1622533.1"/>
    </source>
</evidence>
<sequence length="75" mass="9110">MNFVILHKTMPNHHIRYYSLELSATLFEEFVVERIYGNTRYKSFTGQKVDIFTNYEEARDFFEMMKKKKIKKGYG</sequence>
<dbReference type="Pfam" id="PF05406">
    <property type="entry name" value="WGR"/>
    <property type="match status" value="1"/>
</dbReference>
<dbReference type="InterPro" id="IPR008893">
    <property type="entry name" value="WGR_domain"/>
</dbReference>
<proteinExistence type="predicted"/>
<name>A0A6L2DLI6_CAMUP</name>
<keyword evidence="2" id="KW-1185">Reference proteome</keyword>
<reference evidence="1 2" key="1">
    <citation type="submission" date="2018-06" db="EMBL/GenBank/DDBJ databases">
        <authorList>
            <consortium name="PulseNet: The National Subtyping Network for Foodborne Disease Surveillance"/>
            <person name="Tarr C.L."/>
            <person name="Trees E."/>
            <person name="Katz L.S."/>
            <person name="Carleton-Romer H.A."/>
            <person name="Stroika S."/>
            <person name="Kucerova Z."/>
            <person name="Roache K.F."/>
            <person name="Sabol A.L."/>
            <person name="Besser J."/>
            <person name="Gerner-Smidt P."/>
        </authorList>
    </citation>
    <scope>NUCLEOTIDE SEQUENCE [LARGE SCALE GENOMIC DNA]</scope>
    <source>
        <strain evidence="1 2">PNUSAC003104</strain>
    </source>
</reference>